<organism evidence="1 2">
    <name type="scientific">Vigna unguiculata</name>
    <name type="common">Cowpea</name>
    <dbReference type="NCBI Taxonomy" id="3917"/>
    <lineage>
        <taxon>Eukaryota</taxon>
        <taxon>Viridiplantae</taxon>
        <taxon>Streptophyta</taxon>
        <taxon>Embryophyta</taxon>
        <taxon>Tracheophyta</taxon>
        <taxon>Spermatophyta</taxon>
        <taxon>Magnoliopsida</taxon>
        <taxon>eudicotyledons</taxon>
        <taxon>Gunneridae</taxon>
        <taxon>Pentapetalae</taxon>
        <taxon>rosids</taxon>
        <taxon>fabids</taxon>
        <taxon>Fabales</taxon>
        <taxon>Fabaceae</taxon>
        <taxon>Papilionoideae</taxon>
        <taxon>50 kb inversion clade</taxon>
        <taxon>NPAAA clade</taxon>
        <taxon>indigoferoid/millettioid clade</taxon>
        <taxon>Phaseoleae</taxon>
        <taxon>Vigna</taxon>
    </lineage>
</organism>
<evidence type="ECO:0000313" key="1">
    <source>
        <dbReference type="EMBL" id="QCD94097.1"/>
    </source>
</evidence>
<evidence type="ECO:0000313" key="2">
    <source>
        <dbReference type="Proteomes" id="UP000501690"/>
    </source>
</evidence>
<dbReference type="AlphaFoldDB" id="A0A4D6LZL0"/>
<reference evidence="1 2" key="1">
    <citation type="submission" date="2019-04" db="EMBL/GenBank/DDBJ databases">
        <title>An improved genome assembly and genetic linkage map for asparagus bean, Vigna unguiculata ssp. sesquipedialis.</title>
        <authorList>
            <person name="Xia Q."/>
            <person name="Zhang R."/>
            <person name="Dong Y."/>
        </authorList>
    </citation>
    <scope>NUCLEOTIDE SEQUENCE [LARGE SCALE GENOMIC DNA]</scope>
    <source>
        <tissue evidence="1">Leaf</tissue>
    </source>
</reference>
<sequence>METTQPAVGSSDWKSTARCMVFDAPPKALENLEDRLPPMPGLALRVGHGGPNPEPVGCRGTARAAFATRAGCRMTIVGRIGNGLFRTAFPGVEQSTQNWQGDAPLLGAKVDFGRSIRPEDIVNTNTNRESMAYRSFSPSKFEARGVRKVTIGITGLWEREQGLDRRETGRILYKRLKYATGYCKWQSGLAATIQ</sequence>
<gene>
    <name evidence="1" type="ORF">DEO72_LG5g2176</name>
</gene>
<dbReference type="Proteomes" id="UP000501690">
    <property type="component" value="Linkage Group LG5"/>
</dbReference>
<name>A0A4D6LZL0_VIGUN</name>
<accession>A0A4D6LZL0</accession>
<protein>
    <submittedName>
        <fullName evidence="1">Uncharacterized protein</fullName>
    </submittedName>
</protein>
<dbReference type="EMBL" id="CP039349">
    <property type="protein sequence ID" value="QCD94097.1"/>
    <property type="molecule type" value="Genomic_DNA"/>
</dbReference>
<proteinExistence type="predicted"/>
<keyword evidence="2" id="KW-1185">Reference proteome</keyword>